<accession>A0A284RQN4</accession>
<dbReference type="AlphaFoldDB" id="A0A284RQN4"/>
<keyword evidence="2" id="KW-0812">Transmembrane</keyword>
<feature type="transmembrane region" description="Helical" evidence="2">
    <location>
        <begin position="349"/>
        <end position="368"/>
    </location>
</feature>
<sequence length="939" mass="106028">MPPIDVVPDVDDKNLQRLPYDTQGDAGTSDDPAGDSQPEAQQPARPAHDTQGDTGMSDDPADDSQPLDINENSTAYSLPRWRKLLRSVFGIQQRGFQVGGNDPFDYEQRFPEDKRYEELGPLARVWRTYLEECGAFDIEMLEGWRDGLDVLLVFAGLFSAVVTTFVVQTSQNLQADYSQVTATLLFELIDVQRAAANGTLVNDVPRSDLTPFSDFRPTISDSLVNGLWFTSLSFSLATALFAVLTKQWIHQYIAMPKGTPQDRCRVRQFRYMGLEQWGVGFIIGLLPLLLSMSLGIFLIGLVLFLVPLQAAIASIVGSITLISFAAYFVSNFLPIMYPSCPYKTPLSQYIFLSYAYIIHLITLVPSASTPDKLPPHKCPPCKFQDIERAAVELRAEDLDVYALGWLSNMSSNPSVQSIVIQSTSALPLRSVEPLKQYAERFSESLHDNLHHMAVTDQESTIDRLIRVSLRFDAWSARLMEINPPSTETYAEVLCVNSYDSSEEIANLVKAQFTESLDKQLCLQPIVWAHLLQTLLPFTPESGLIHLFLMIPPSYWHADYKPPPLFPKNKKIRSISDKDHHAVYLWDAVYHHLYPDIADAFVEGFTHVEDSIFHPDPATDEFPAPQDPRLLLLLTLAGSPSIQKMAISPSMEELFDRVLKCIHNYMGLPGISFSPETPPSFELDSNRYVVLKLLYTLVSSDDFSTTMMVDNQHIMLMLFLQVLNSTAPHPDFLPSDWCTPTMASNFTQLAFQDQAWTLSSDPMTLQFVYEFLQLGEPIANQIVSRFVSRHLLDYVVKLRGDEILWKWELGGILGVFVSGVRRSDAAVTYLFELDNIFAVCAVFIIWQDIPHLHLLAQCCPDHPVWTECLQKLDTIPEHFELSLSLYDREEILSTVSAFRLLFEGGGPLMLHSRPTVSSLWRRLWQRHRNIGKELTGASKV</sequence>
<keyword evidence="2" id="KW-1133">Transmembrane helix</keyword>
<protein>
    <recommendedName>
        <fullName evidence="3">DUF6535 domain-containing protein</fullName>
    </recommendedName>
</protein>
<keyword evidence="5" id="KW-1185">Reference proteome</keyword>
<proteinExistence type="predicted"/>
<feature type="transmembrane region" description="Helical" evidence="2">
    <location>
        <begin position="226"/>
        <end position="245"/>
    </location>
</feature>
<dbReference type="OrthoDB" id="3219854at2759"/>
<evidence type="ECO:0000313" key="5">
    <source>
        <dbReference type="Proteomes" id="UP000219338"/>
    </source>
</evidence>
<dbReference type="InterPro" id="IPR045338">
    <property type="entry name" value="DUF6535"/>
</dbReference>
<evidence type="ECO:0000256" key="2">
    <source>
        <dbReference type="SAM" id="Phobius"/>
    </source>
</evidence>
<feature type="region of interest" description="Disordered" evidence="1">
    <location>
        <begin position="1"/>
        <end position="72"/>
    </location>
</feature>
<feature type="transmembrane region" description="Helical" evidence="2">
    <location>
        <begin position="277"/>
        <end position="306"/>
    </location>
</feature>
<evidence type="ECO:0000313" key="4">
    <source>
        <dbReference type="EMBL" id="SJL11063.1"/>
    </source>
</evidence>
<evidence type="ECO:0000259" key="3">
    <source>
        <dbReference type="Pfam" id="PF20153"/>
    </source>
</evidence>
<dbReference type="Proteomes" id="UP000219338">
    <property type="component" value="Unassembled WGS sequence"/>
</dbReference>
<organism evidence="4 5">
    <name type="scientific">Armillaria ostoyae</name>
    <name type="common">Armillaria root rot fungus</name>
    <dbReference type="NCBI Taxonomy" id="47428"/>
    <lineage>
        <taxon>Eukaryota</taxon>
        <taxon>Fungi</taxon>
        <taxon>Dikarya</taxon>
        <taxon>Basidiomycota</taxon>
        <taxon>Agaricomycotina</taxon>
        <taxon>Agaricomycetes</taxon>
        <taxon>Agaricomycetidae</taxon>
        <taxon>Agaricales</taxon>
        <taxon>Marasmiineae</taxon>
        <taxon>Physalacriaceae</taxon>
        <taxon>Armillaria</taxon>
    </lineage>
</organism>
<name>A0A284RQN4_ARMOS</name>
<dbReference type="EMBL" id="FUEG01000013">
    <property type="protein sequence ID" value="SJL11063.1"/>
    <property type="molecule type" value="Genomic_DNA"/>
</dbReference>
<feature type="transmembrane region" description="Helical" evidence="2">
    <location>
        <begin position="148"/>
        <end position="167"/>
    </location>
</feature>
<feature type="domain" description="DUF6535" evidence="3">
    <location>
        <begin position="126"/>
        <end position="306"/>
    </location>
</feature>
<evidence type="ECO:0000256" key="1">
    <source>
        <dbReference type="SAM" id="MobiDB-lite"/>
    </source>
</evidence>
<keyword evidence="2" id="KW-0472">Membrane</keyword>
<gene>
    <name evidence="4" type="ORF">ARMOST_14464</name>
</gene>
<dbReference type="Pfam" id="PF20153">
    <property type="entry name" value="DUF6535"/>
    <property type="match status" value="1"/>
</dbReference>
<reference evidence="5" key="1">
    <citation type="journal article" date="2017" name="Nat. Ecol. Evol.">
        <title>Genome expansion and lineage-specific genetic innovations in the forest pathogenic fungi Armillaria.</title>
        <authorList>
            <person name="Sipos G."/>
            <person name="Prasanna A.N."/>
            <person name="Walter M.C."/>
            <person name="O'Connor E."/>
            <person name="Balint B."/>
            <person name="Krizsan K."/>
            <person name="Kiss B."/>
            <person name="Hess J."/>
            <person name="Varga T."/>
            <person name="Slot J."/>
            <person name="Riley R."/>
            <person name="Boka B."/>
            <person name="Rigling D."/>
            <person name="Barry K."/>
            <person name="Lee J."/>
            <person name="Mihaltcheva S."/>
            <person name="LaButti K."/>
            <person name="Lipzen A."/>
            <person name="Waldron R."/>
            <person name="Moloney N.M."/>
            <person name="Sperisen C."/>
            <person name="Kredics L."/>
            <person name="Vagvoelgyi C."/>
            <person name="Patrignani A."/>
            <person name="Fitzpatrick D."/>
            <person name="Nagy I."/>
            <person name="Doyle S."/>
            <person name="Anderson J.B."/>
            <person name="Grigoriev I.V."/>
            <person name="Gueldener U."/>
            <person name="Muensterkoetter M."/>
            <person name="Nagy L.G."/>
        </authorList>
    </citation>
    <scope>NUCLEOTIDE SEQUENCE [LARGE SCALE GENOMIC DNA]</scope>
    <source>
        <strain evidence="5">C18/9</strain>
    </source>
</reference>
<feature type="transmembrane region" description="Helical" evidence="2">
    <location>
        <begin position="312"/>
        <end position="337"/>
    </location>
</feature>